<organism evidence="1">
    <name type="scientific">marine sediment metagenome</name>
    <dbReference type="NCBI Taxonomy" id="412755"/>
    <lineage>
        <taxon>unclassified sequences</taxon>
        <taxon>metagenomes</taxon>
        <taxon>ecological metagenomes</taxon>
    </lineage>
</organism>
<feature type="non-terminal residue" evidence="1">
    <location>
        <position position="1"/>
    </location>
</feature>
<proteinExistence type="predicted"/>
<name>A0A0F8VIR2_9ZZZZ</name>
<evidence type="ECO:0000313" key="1">
    <source>
        <dbReference type="EMBL" id="KKK44333.1"/>
    </source>
</evidence>
<gene>
    <name evidence="1" type="ORF">LCGC14_3167280</name>
</gene>
<dbReference type="AlphaFoldDB" id="A0A0F8VIR2"/>
<comment type="caution">
    <text evidence="1">The sequence shown here is derived from an EMBL/GenBank/DDBJ whole genome shotgun (WGS) entry which is preliminary data.</text>
</comment>
<sequence length="307" mass="33004">RAGVDIQSLLKRPAQLTTEETTELGKLRALKRGIGVTEALTPKARKALELEKRALKDQVQETVGFEEAAKRAKSGAVSTADVGVDARIAEINETLGRGFTRTEVAEVRLEELETRLARATAAPRDERALLRRELTNALRPRGVADAALQRAITVGPSPIAGVVPGRLAGVTPASVNRVFRQLLANTPADEAGRSLRRLVEEEIGKTGRTAQDLYDSGDWRPGDPSTEAIGEVIGRRPGQAKVLFRPIDEDRHDLRGIGSQQWANAVPPPHAAGLGGNALSKQEVFGWQRLADLELLVGLPADLTAGQ</sequence>
<dbReference type="EMBL" id="LAZR01070189">
    <property type="protein sequence ID" value="KKK44333.1"/>
    <property type="molecule type" value="Genomic_DNA"/>
</dbReference>
<accession>A0A0F8VIR2</accession>
<reference evidence="1" key="1">
    <citation type="journal article" date="2015" name="Nature">
        <title>Complex archaea that bridge the gap between prokaryotes and eukaryotes.</title>
        <authorList>
            <person name="Spang A."/>
            <person name="Saw J.H."/>
            <person name="Jorgensen S.L."/>
            <person name="Zaremba-Niedzwiedzka K."/>
            <person name="Martijn J."/>
            <person name="Lind A.E."/>
            <person name="van Eijk R."/>
            <person name="Schleper C."/>
            <person name="Guy L."/>
            <person name="Ettema T.J."/>
        </authorList>
    </citation>
    <scope>NUCLEOTIDE SEQUENCE</scope>
</reference>
<protein>
    <submittedName>
        <fullName evidence="1">Uncharacterized protein</fullName>
    </submittedName>
</protein>